<keyword evidence="8" id="KW-0472">Membrane</keyword>
<reference evidence="9" key="1">
    <citation type="submission" date="2018-02" db="EMBL/GenBank/DDBJ databases">
        <authorList>
            <person name="Cohen D.B."/>
            <person name="Kent A.D."/>
        </authorList>
    </citation>
    <scope>NUCLEOTIDE SEQUENCE</scope>
</reference>
<protein>
    <recommendedName>
        <fullName evidence="11">NADH dehydrogenase [ubiquinone] 1 alpha subcomplex subunit 6</fullName>
    </recommendedName>
</protein>
<keyword evidence="7" id="KW-0496">Mitochondrion</keyword>
<evidence type="ECO:0000256" key="6">
    <source>
        <dbReference type="ARBA" id="ARBA00022982"/>
    </source>
</evidence>
<keyword evidence="6" id="KW-0249">Electron transport</keyword>
<comment type="similarity">
    <text evidence="2">Belongs to the complex I LYR family.</text>
</comment>
<dbReference type="InterPro" id="IPR016488">
    <property type="entry name" value="NADH_Ub_cplx-1_asu_su-6"/>
</dbReference>
<dbReference type="EMBL" id="OIVN01004299">
    <property type="protein sequence ID" value="SPD16542.1"/>
    <property type="molecule type" value="Genomic_DNA"/>
</dbReference>
<keyword evidence="3" id="KW-0813">Transport</keyword>
<evidence type="ECO:0000256" key="8">
    <source>
        <dbReference type="ARBA" id="ARBA00023136"/>
    </source>
</evidence>
<evidence type="ECO:0008006" key="11">
    <source>
        <dbReference type="Google" id="ProtNLM"/>
    </source>
</evidence>
<dbReference type="GO" id="GO:0006979">
    <property type="term" value="P:response to oxidative stress"/>
    <property type="evidence" value="ECO:0007669"/>
    <property type="project" value="TreeGrafter"/>
</dbReference>
<evidence type="ECO:0000256" key="1">
    <source>
        <dbReference type="ARBA" id="ARBA00004443"/>
    </source>
</evidence>
<accession>A0A2N9HW32</accession>
<dbReference type="PANTHER" id="PTHR12964:SF0">
    <property type="entry name" value="NADH DEHYDROGENASE [UBIQUINONE] 1 ALPHA SUBCOMPLEX SUBUNIT 6"/>
    <property type="match status" value="1"/>
</dbReference>
<dbReference type="AlphaFoldDB" id="A0A2N9HW32"/>
<keyword evidence="5" id="KW-0999">Mitochondrion inner membrane</keyword>
<evidence type="ECO:0000256" key="3">
    <source>
        <dbReference type="ARBA" id="ARBA00022448"/>
    </source>
</evidence>
<sequence length="132" mass="15095">MAFTLRSVKVPPNSASLEEARHRVFDFFRSACRSIPTIMDIYNLDDVASISQLRSTIAAEIRKNSHITNPKVIDMLLFKAMEELNNITEHAKQRHHIIGQYVVGRQGLVQDLGTKDQGISNFLKKFYNSNYI</sequence>
<dbReference type="PANTHER" id="PTHR12964">
    <property type="entry name" value="NADH-UBIQUINONE OXIDOREDUCTASE B14 SUBUNIT"/>
    <property type="match status" value="1"/>
</dbReference>
<dbReference type="CDD" id="cd20266">
    <property type="entry name" value="Complex1_LYR_NDUFA6_LYRM6"/>
    <property type="match status" value="1"/>
</dbReference>
<dbReference type="GO" id="GO:0045271">
    <property type="term" value="C:respiratory chain complex I"/>
    <property type="evidence" value="ECO:0007669"/>
    <property type="project" value="InterPro"/>
</dbReference>
<dbReference type="InterPro" id="IPR045299">
    <property type="entry name" value="Complex1_LYR_NDUFA6_LYRM6"/>
</dbReference>
<evidence type="ECO:0000313" key="10">
    <source>
        <dbReference type="EMBL" id="SPD17306.1"/>
    </source>
</evidence>
<proteinExistence type="inferred from homology"/>
<comment type="subcellular location">
    <subcellularLocation>
        <location evidence="1">Mitochondrion inner membrane</location>
        <topology evidence="1">Peripheral membrane protein</topology>
        <orientation evidence="1">Matrix side</orientation>
    </subcellularLocation>
</comment>
<dbReference type="GO" id="GO:0005743">
    <property type="term" value="C:mitochondrial inner membrane"/>
    <property type="evidence" value="ECO:0007669"/>
    <property type="project" value="UniProtKB-SubCell"/>
</dbReference>
<organism evidence="9">
    <name type="scientific">Fagus sylvatica</name>
    <name type="common">Beechnut</name>
    <dbReference type="NCBI Taxonomy" id="28930"/>
    <lineage>
        <taxon>Eukaryota</taxon>
        <taxon>Viridiplantae</taxon>
        <taxon>Streptophyta</taxon>
        <taxon>Embryophyta</taxon>
        <taxon>Tracheophyta</taxon>
        <taxon>Spermatophyta</taxon>
        <taxon>Magnoliopsida</taxon>
        <taxon>eudicotyledons</taxon>
        <taxon>Gunneridae</taxon>
        <taxon>Pentapetalae</taxon>
        <taxon>rosids</taxon>
        <taxon>fabids</taxon>
        <taxon>Fagales</taxon>
        <taxon>Fagaceae</taxon>
        <taxon>Fagus</taxon>
    </lineage>
</organism>
<evidence type="ECO:0000256" key="5">
    <source>
        <dbReference type="ARBA" id="ARBA00022792"/>
    </source>
</evidence>
<name>A0A2N9HW32_FAGSY</name>
<evidence type="ECO:0000256" key="4">
    <source>
        <dbReference type="ARBA" id="ARBA00022660"/>
    </source>
</evidence>
<dbReference type="EMBL" id="OIVN01004434">
    <property type="protein sequence ID" value="SPD17306.1"/>
    <property type="molecule type" value="Genomic_DNA"/>
</dbReference>
<evidence type="ECO:0000256" key="7">
    <source>
        <dbReference type="ARBA" id="ARBA00023128"/>
    </source>
</evidence>
<keyword evidence="4" id="KW-0679">Respiratory chain</keyword>
<evidence type="ECO:0000256" key="2">
    <source>
        <dbReference type="ARBA" id="ARBA00009508"/>
    </source>
</evidence>
<evidence type="ECO:0000313" key="9">
    <source>
        <dbReference type="EMBL" id="SPD16542.1"/>
    </source>
</evidence>
<gene>
    <name evidence="9" type="ORF">FSB_LOCUS44424</name>
    <name evidence="10" type="ORF">FSB_LOCUS45188</name>
</gene>